<evidence type="ECO:0000313" key="3">
    <source>
        <dbReference type="Proteomes" id="UP000824890"/>
    </source>
</evidence>
<keyword evidence="3" id="KW-1185">Reference proteome</keyword>
<organism evidence="2 3">
    <name type="scientific">Brassica napus</name>
    <name type="common">Rape</name>
    <dbReference type="NCBI Taxonomy" id="3708"/>
    <lineage>
        <taxon>Eukaryota</taxon>
        <taxon>Viridiplantae</taxon>
        <taxon>Streptophyta</taxon>
        <taxon>Embryophyta</taxon>
        <taxon>Tracheophyta</taxon>
        <taxon>Spermatophyta</taxon>
        <taxon>Magnoliopsida</taxon>
        <taxon>eudicotyledons</taxon>
        <taxon>Gunneridae</taxon>
        <taxon>Pentapetalae</taxon>
        <taxon>rosids</taxon>
        <taxon>malvids</taxon>
        <taxon>Brassicales</taxon>
        <taxon>Brassicaceae</taxon>
        <taxon>Brassiceae</taxon>
        <taxon>Brassica</taxon>
    </lineage>
</organism>
<feature type="compositionally biased region" description="Basic and acidic residues" evidence="1">
    <location>
        <begin position="21"/>
        <end position="37"/>
    </location>
</feature>
<comment type="caution">
    <text evidence="2">The sequence shown here is derived from an EMBL/GenBank/DDBJ whole genome shotgun (WGS) entry which is preliminary data.</text>
</comment>
<reference evidence="2 3" key="1">
    <citation type="submission" date="2021-05" db="EMBL/GenBank/DDBJ databases">
        <title>Genome Assembly of Synthetic Allotetraploid Brassica napus Reveals Homoeologous Exchanges between Subgenomes.</title>
        <authorList>
            <person name="Davis J.T."/>
        </authorList>
    </citation>
    <scope>NUCLEOTIDE SEQUENCE [LARGE SCALE GENOMIC DNA]</scope>
    <source>
        <strain evidence="3">cv. Da-Ae</strain>
        <tissue evidence="2">Seedling</tissue>
    </source>
</reference>
<sequence length="239" mass="26082">MGDKDKLTGPLDLMTPSGKRILRERPVKPSTKAKEMHGQSTSRGWGNRGRGRRGGHDNISITIFMVEASAANPHLFISSMSSTEVATPLHSLGAVPSSSPIFLNNISASDSEPFLHSPPIIILYVLTSGFTPLRGRRLENRSQASSRLNRVSGGGRSSSWDNTRAVLFCLGDGFEQFIEVNDGREGTRPKHGMKEMNCVIFFNTSNATCQSLFVREVSVASETREVSFAARQEVLSAVE</sequence>
<accession>A0ABQ7Y6Q5</accession>
<name>A0ABQ7Y6Q5_BRANA</name>
<proteinExistence type="predicted"/>
<dbReference type="Proteomes" id="UP000824890">
    <property type="component" value="Unassembled WGS sequence"/>
</dbReference>
<dbReference type="EMBL" id="JAGKQM010000018">
    <property type="protein sequence ID" value="KAH0863885.1"/>
    <property type="molecule type" value="Genomic_DNA"/>
</dbReference>
<gene>
    <name evidence="2" type="ORF">HID58_081096</name>
</gene>
<evidence type="ECO:0000313" key="2">
    <source>
        <dbReference type="EMBL" id="KAH0863885.1"/>
    </source>
</evidence>
<feature type="region of interest" description="Disordered" evidence="1">
    <location>
        <begin position="1"/>
        <end position="53"/>
    </location>
</feature>
<evidence type="ECO:0000256" key="1">
    <source>
        <dbReference type="SAM" id="MobiDB-lite"/>
    </source>
</evidence>
<protein>
    <submittedName>
        <fullName evidence="2">Uncharacterized protein</fullName>
    </submittedName>
</protein>